<dbReference type="PANTHER" id="PTHR36305">
    <property type="entry name" value="PHOSPHATIDYLGLYCEROPHOSPHATASE A"/>
    <property type="match status" value="1"/>
</dbReference>
<feature type="domain" description="YutG/PgpA" evidence="4">
    <location>
        <begin position="42"/>
        <end position="182"/>
    </location>
</feature>
<feature type="transmembrane region" description="Helical" evidence="3">
    <location>
        <begin position="161"/>
        <end position="187"/>
    </location>
</feature>
<keyword evidence="1" id="KW-0595">Phospholipid degradation</keyword>
<evidence type="ECO:0000256" key="1">
    <source>
        <dbReference type="PIRNR" id="PIRNR006162"/>
    </source>
</evidence>
<evidence type="ECO:0000259" key="4">
    <source>
        <dbReference type="Pfam" id="PF04608"/>
    </source>
</evidence>
<gene>
    <name evidence="5" type="ORF">ED208_12260</name>
</gene>
<keyword evidence="1" id="KW-0443">Lipid metabolism</keyword>
<dbReference type="SUPFAM" id="SSF101307">
    <property type="entry name" value="YutG-like"/>
    <property type="match status" value="1"/>
</dbReference>
<comment type="caution">
    <text evidence="5">The sequence shown here is derived from an EMBL/GenBank/DDBJ whole genome shotgun (WGS) entry which is preliminary data.</text>
</comment>
<dbReference type="InterPro" id="IPR036681">
    <property type="entry name" value="PgpA-like_sf"/>
</dbReference>
<dbReference type="UniPathway" id="UPA00084">
    <property type="reaction ID" value="UER00504"/>
</dbReference>
<dbReference type="Pfam" id="PF04608">
    <property type="entry name" value="PgpA"/>
    <property type="match status" value="1"/>
</dbReference>
<dbReference type="AlphaFoldDB" id="A0A3N0V988"/>
<evidence type="ECO:0000313" key="5">
    <source>
        <dbReference type="EMBL" id="ROH89174.1"/>
    </source>
</evidence>
<evidence type="ECO:0000256" key="2">
    <source>
        <dbReference type="SAM" id="MobiDB-lite"/>
    </source>
</evidence>
<dbReference type="PANTHER" id="PTHR36305:SF1">
    <property type="entry name" value="PHOSPHATIDYLGLYCEROPHOSPHATASE A"/>
    <property type="match status" value="1"/>
</dbReference>
<reference evidence="5 6" key="1">
    <citation type="submission" date="2018-10" db="EMBL/GenBank/DDBJ databases">
        <authorList>
            <person name="Chen W.-M."/>
        </authorList>
    </citation>
    <scope>NUCLEOTIDE SEQUENCE [LARGE SCALE GENOMIC DNA]</scope>
    <source>
        <strain evidence="5 6">THS-13</strain>
    </source>
</reference>
<dbReference type="InParanoid" id="A0A3N0V988"/>
<comment type="pathway">
    <text evidence="1">Phospholipid metabolism; phosphatidylglycerol biosynthesis; phosphatidylglycerol from CDP-diacylglycerol: step 2/2.</text>
</comment>
<dbReference type="CDD" id="cd06971">
    <property type="entry name" value="PgpA"/>
    <property type="match status" value="1"/>
</dbReference>
<dbReference type="Proteomes" id="UP000282106">
    <property type="component" value="Unassembled WGS sequence"/>
</dbReference>
<dbReference type="GO" id="GO:0006655">
    <property type="term" value="P:phosphatidylglycerol biosynthetic process"/>
    <property type="evidence" value="ECO:0007669"/>
    <property type="project" value="UniProtKB-UniPathway"/>
</dbReference>
<dbReference type="GO" id="GO:0046872">
    <property type="term" value="F:metal ion binding"/>
    <property type="evidence" value="ECO:0007669"/>
    <property type="project" value="UniProtKB-KW"/>
</dbReference>
<dbReference type="InterPro" id="IPR026037">
    <property type="entry name" value="PgpA"/>
</dbReference>
<comment type="catalytic activity">
    <reaction evidence="1">
        <text>a 1,2-diacyl-sn-glycero-3-phospho-(1'-sn-glycero-3'-phosphate) + H2O = a 1,2-diacyl-sn-glycero-3-phospho-(1'-sn-glycerol) + phosphate</text>
        <dbReference type="Rhea" id="RHEA:33751"/>
        <dbReference type="ChEBI" id="CHEBI:15377"/>
        <dbReference type="ChEBI" id="CHEBI:43474"/>
        <dbReference type="ChEBI" id="CHEBI:60110"/>
        <dbReference type="ChEBI" id="CHEBI:64716"/>
        <dbReference type="EC" id="3.1.3.27"/>
    </reaction>
</comment>
<keyword evidence="1" id="KW-1003">Cell membrane</keyword>
<feature type="transmembrane region" description="Helical" evidence="3">
    <location>
        <begin position="113"/>
        <end position="141"/>
    </location>
</feature>
<keyword evidence="1 3" id="KW-0472">Membrane</keyword>
<keyword evidence="1" id="KW-0378">Hydrolase</keyword>
<sequence>MAWRSSPRGSGARPCRSRRSVTESRQPREPDALILSTPEHLIAFGFGTGLARKAPGTFGTLVGLPFYFALHALPLPAYALACALLFVFGCWICGRSAHLLQVHDHGGIVFDEIVGFCIAAAPLLVYPAVSAWWLLAVFALFRFFDVLKPWPIRYFDEKLHGGFGIMFDDALAGLASALLLWAALALVS</sequence>
<dbReference type="EC" id="3.1.3.27" evidence="1"/>
<keyword evidence="1" id="KW-0460">Magnesium</keyword>
<keyword evidence="6" id="KW-1185">Reference proteome</keyword>
<feature type="region of interest" description="Disordered" evidence="2">
    <location>
        <begin position="1"/>
        <end position="28"/>
    </location>
</feature>
<proteinExistence type="predicted"/>
<comment type="function">
    <text evidence="1">Lipid phosphatase which dephosphorylates phosphatidylglycerophosphate (PGP) to phosphatidylglycerol (PG).</text>
</comment>
<dbReference type="EMBL" id="RJVO01000005">
    <property type="protein sequence ID" value="ROH89174.1"/>
    <property type="molecule type" value="Genomic_DNA"/>
</dbReference>
<feature type="transmembrane region" description="Helical" evidence="3">
    <location>
        <begin position="66"/>
        <end position="92"/>
    </location>
</feature>
<keyword evidence="1" id="KW-1208">Phospholipid metabolism</keyword>
<dbReference type="PIRSF" id="PIRSF006162">
    <property type="entry name" value="PgpA"/>
    <property type="match status" value="1"/>
</dbReference>
<keyword evidence="1" id="KW-0479">Metal-binding</keyword>
<dbReference type="GO" id="GO:0008962">
    <property type="term" value="F:phosphatidylglycerophosphatase activity"/>
    <property type="evidence" value="ECO:0007669"/>
    <property type="project" value="UniProtKB-EC"/>
</dbReference>
<name>A0A3N0V988_9GAMM</name>
<keyword evidence="1" id="KW-0442">Lipid degradation</keyword>
<accession>A0A3N0V988</accession>
<comment type="subcellular location">
    <subcellularLocation>
        <location evidence="1">Cell inner membrane</location>
        <topology evidence="1">Multi-pass membrane protein</topology>
    </subcellularLocation>
</comment>
<keyword evidence="3" id="KW-1133">Transmembrane helix</keyword>
<protein>
    <recommendedName>
        <fullName evidence="1">Phosphatidylglycerophosphatase A</fullName>
        <ecNumber evidence="1">3.1.3.27</ecNumber>
    </recommendedName>
    <alternativeName>
        <fullName evidence="1">Phosphatidylglycerolphosphate phosphatase A</fullName>
    </alternativeName>
</protein>
<organism evidence="5 6">
    <name type="scientific">Stagnimonas aquatica</name>
    <dbReference type="NCBI Taxonomy" id="2689987"/>
    <lineage>
        <taxon>Bacteria</taxon>
        <taxon>Pseudomonadati</taxon>
        <taxon>Pseudomonadota</taxon>
        <taxon>Gammaproteobacteria</taxon>
        <taxon>Nevskiales</taxon>
        <taxon>Nevskiaceae</taxon>
        <taxon>Stagnimonas</taxon>
    </lineage>
</organism>
<comment type="cofactor">
    <cofactor evidence="1">
        <name>Mg(2+)</name>
        <dbReference type="ChEBI" id="CHEBI:18420"/>
    </cofactor>
</comment>
<keyword evidence="1" id="KW-0997">Cell inner membrane</keyword>
<keyword evidence="1 3" id="KW-0812">Transmembrane</keyword>
<evidence type="ECO:0000313" key="6">
    <source>
        <dbReference type="Proteomes" id="UP000282106"/>
    </source>
</evidence>
<dbReference type="GO" id="GO:0005886">
    <property type="term" value="C:plasma membrane"/>
    <property type="evidence" value="ECO:0007669"/>
    <property type="project" value="UniProtKB-SubCell"/>
</dbReference>
<dbReference type="FunCoup" id="A0A3N0V988">
    <property type="interactions" value="188"/>
</dbReference>
<dbReference type="GO" id="GO:0009395">
    <property type="term" value="P:phospholipid catabolic process"/>
    <property type="evidence" value="ECO:0007669"/>
    <property type="project" value="UniProtKB-KW"/>
</dbReference>
<dbReference type="InterPro" id="IPR007686">
    <property type="entry name" value="YutG/PgpA"/>
</dbReference>
<evidence type="ECO:0000256" key="3">
    <source>
        <dbReference type="SAM" id="Phobius"/>
    </source>
</evidence>